<accession>A0A0S7YGY2</accession>
<dbReference type="GO" id="GO:0016810">
    <property type="term" value="F:hydrolase activity, acting on carbon-nitrogen (but not peptide) bonds"/>
    <property type="evidence" value="ECO:0007669"/>
    <property type="project" value="InterPro"/>
</dbReference>
<dbReference type="CDD" id="cd01300">
    <property type="entry name" value="YtcJ_like"/>
    <property type="match status" value="1"/>
</dbReference>
<dbReference type="AlphaFoldDB" id="A0A0S7YGY2"/>
<dbReference type="EMBL" id="LJNI01000018">
    <property type="protein sequence ID" value="KPJ74024.1"/>
    <property type="molecule type" value="Genomic_DNA"/>
</dbReference>
<dbReference type="Gene3D" id="3.20.20.140">
    <property type="entry name" value="Metal-dependent hydrolases"/>
    <property type="match status" value="1"/>
</dbReference>
<dbReference type="PANTHER" id="PTHR22642:SF2">
    <property type="entry name" value="PROTEIN LONG AFTER FAR-RED 3"/>
    <property type="match status" value="1"/>
</dbReference>
<dbReference type="Gene3D" id="2.30.40.10">
    <property type="entry name" value="Urease, subunit C, domain 1"/>
    <property type="match status" value="1"/>
</dbReference>
<dbReference type="Pfam" id="PF07969">
    <property type="entry name" value="Amidohydro_3"/>
    <property type="match status" value="1"/>
</dbReference>
<dbReference type="PANTHER" id="PTHR22642">
    <property type="entry name" value="IMIDAZOLONEPROPIONASE"/>
    <property type="match status" value="1"/>
</dbReference>
<dbReference type="SUPFAM" id="SSF51556">
    <property type="entry name" value="Metallo-dependent hydrolases"/>
    <property type="match status" value="1"/>
</dbReference>
<reference evidence="2 3" key="1">
    <citation type="journal article" date="2015" name="Microbiome">
        <title>Genomic resolution of linkages in carbon, nitrogen, and sulfur cycling among widespread estuary sediment bacteria.</title>
        <authorList>
            <person name="Baker B.J."/>
            <person name="Lazar C.S."/>
            <person name="Teske A.P."/>
            <person name="Dick G.J."/>
        </authorList>
    </citation>
    <scope>NUCLEOTIDE SEQUENCE [LARGE SCALE GENOMIC DNA]</scope>
    <source>
        <strain evidence="2">DG_78</strain>
    </source>
</reference>
<organism evidence="2 3">
    <name type="scientific">candidate division TA06 bacterium DG_78</name>
    <dbReference type="NCBI Taxonomy" id="1703772"/>
    <lineage>
        <taxon>Bacteria</taxon>
        <taxon>Bacteria division TA06</taxon>
    </lineage>
</organism>
<dbReference type="InterPro" id="IPR011059">
    <property type="entry name" value="Metal-dep_hydrolase_composite"/>
</dbReference>
<dbReference type="Gene3D" id="3.10.310.70">
    <property type="match status" value="1"/>
</dbReference>
<dbReference type="SUPFAM" id="SSF51338">
    <property type="entry name" value="Composite domain of metallo-dependent hydrolases"/>
    <property type="match status" value="1"/>
</dbReference>
<dbReference type="InterPro" id="IPR032466">
    <property type="entry name" value="Metal_Hydrolase"/>
</dbReference>
<evidence type="ECO:0000313" key="3">
    <source>
        <dbReference type="Proteomes" id="UP000051012"/>
    </source>
</evidence>
<proteinExistence type="predicted"/>
<dbReference type="InterPro" id="IPR013108">
    <property type="entry name" value="Amidohydro_3"/>
</dbReference>
<comment type="caution">
    <text evidence="2">The sequence shown here is derived from an EMBL/GenBank/DDBJ whole genome shotgun (WGS) entry which is preliminary data.</text>
</comment>
<gene>
    <name evidence="2" type="ORF">AMJ52_02175</name>
</gene>
<sequence length="499" mass="56317">MKPILLYNGHFISFTKNTTAVNAVLLHNGLIADVFSNKEQWPQHIKKIDLRRNFVMPGFIDSHTHLVSRGIELQRIDLEKCTSLNECLEKLREAEHGDRDIVFGSNWDESRWIHGDVSTLNKTILDKISTKKPIIMRRVCGHYAVVNTQALNSIPQDWKIVDRMNGYLYGDIALNLSEIFKPSDEMVEKAIALASAEALAHGITSIHEVTVPSQFRILQNCKEQHTLKLRIAVYIPHKYFDTIVSPDVPIGSGNDFLGIRGMKIYLDGSIGAKTAATNEPYQHTNKRGNFLLAMNIVSALVERAEEHGIQLMIHAIGDRTIHEALRVLEKNMSNRNVLRHRLEHIEMVDDASVEKIAKMNVIASMQPNFVRQWQMPGGLYEHYLGQRYKRMNCFKKLLNAGVKVIFGSDCMPLGPLYGIQGAINHPFSCGRLTPFEAFRFYTAGGAYATFDEEKKGTIECGKFADLIVLDKNPLTENNLDNINILEVFINGSQVYGNVG</sequence>
<evidence type="ECO:0000259" key="1">
    <source>
        <dbReference type="Pfam" id="PF07969"/>
    </source>
</evidence>
<dbReference type="InterPro" id="IPR033932">
    <property type="entry name" value="YtcJ-like"/>
</dbReference>
<dbReference type="Proteomes" id="UP000051012">
    <property type="component" value="Unassembled WGS sequence"/>
</dbReference>
<feature type="domain" description="Amidohydrolase 3" evidence="1">
    <location>
        <begin position="48"/>
        <end position="495"/>
    </location>
</feature>
<name>A0A0S7YGY2_UNCT6</name>
<protein>
    <recommendedName>
        <fullName evidence="1">Amidohydrolase 3 domain-containing protein</fullName>
    </recommendedName>
</protein>
<evidence type="ECO:0000313" key="2">
    <source>
        <dbReference type="EMBL" id="KPJ74024.1"/>
    </source>
</evidence>